<accession>A0ABT2DHL8</accession>
<keyword evidence="1" id="KW-0732">Signal</keyword>
<proteinExistence type="predicted"/>
<dbReference type="EMBL" id="JANUHB010000004">
    <property type="protein sequence ID" value="MCS0809943.1"/>
    <property type="molecule type" value="Genomic_DNA"/>
</dbReference>
<reference evidence="2 3" key="1">
    <citation type="submission" date="2022-08" db="EMBL/GenBank/DDBJ databases">
        <title>Reclassification of Massilia species as members of the genera Telluria, Duganella, Pseudoduganella, Mokoshia gen. nov. and Zemynaea gen. nov. using orthogonal and non-orthogonal genome-based approaches.</title>
        <authorList>
            <person name="Bowman J.P."/>
        </authorList>
    </citation>
    <scope>NUCLEOTIDE SEQUENCE [LARGE SCALE GENOMIC DNA]</scope>
    <source>
        <strain evidence="2 3">JCM 31605</strain>
    </source>
</reference>
<protein>
    <submittedName>
        <fullName evidence="2">Tetratricopeptide repeat protein</fullName>
    </submittedName>
</protein>
<evidence type="ECO:0000256" key="1">
    <source>
        <dbReference type="SAM" id="SignalP"/>
    </source>
</evidence>
<keyword evidence="3" id="KW-1185">Reference proteome</keyword>
<evidence type="ECO:0000313" key="2">
    <source>
        <dbReference type="EMBL" id="MCS0809943.1"/>
    </source>
</evidence>
<feature type="signal peptide" evidence="1">
    <location>
        <begin position="1"/>
        <end position="25"/>
    </location>
</feature>
<dbReference type="Proteomes" id="UP001206126">
    <property type="component" value="Unassembled WGS sequence"/>
</dbReference>
<comment type="caution">
    <text evidence="2">The sequence shown here is derived from an EMBL/GenBank/DDBJ whole genome shotgun (WGS) entry which is preliminary data.</text>
</comment>
<organism evidence="2 3">
    <name type="scientific">Massilia agilis</name>
    <dbReference type="NCBI Taxonomy" id="1811226"/>
    <lineage>
        <taxon>Bacteria</taxon>
        <taxon>Pseudomonadati</taxon>
        <taxon>Pseudomonadota</taxon>
        <taxon>Betaproteobacteria</taxon>
        <taxon>Burkholderiales</taxon>
        <taxon>Oxalobacteraceae</taxon>
        <taxon>Telluria group</taxon>
        <taxon>Massilia</taxon>
    </lineage>
</organism>
<gene>
    <name evidence="2" type="ORF">NX774_18635</name>
</gene>
<feature type="chain" id="PRO_5047371915" evidence="1">
    <location>
        <begin position="26"/>
        <end position="423"/>
    </location>
</feature>
<evidence type="ECO:0000313" key="3">
    <source>
        <dbReference type="Proteomes" id="UP001206126"/>
    </source>
</evidence>
<dbReference type="RefSeq" id="WP_258823756.1">
    <property type="nucleotide sequence ID" value="NZ_JANUHB010000004.1"/>
</dbReference>
<sequence length="423" mass="46927">MKRSAFSWRVLLALLVAAGPGAACAQSQADAQASTLQQDLYQDALQSIAEGRRSDASLELRRLVEKEPLHAGAWLELALTQCALGYSNEAERLFATIETRFAPARPTPGWDEILRVIAEAREQGCNRWHAGSAWSLSIGRGIDQNVNQGALSPTYVIDGPAGPYTQELSADFRPMHDQYTLMSGDFSHDITRNGGTGFVQYAVRRNDRLHQYDSGALFGGVDTPWRLGHWTVRGTMSGGLVKLGGSLYQRQAQLQARITPPLPLPASMQFSVLFGATYNGFLTLTNFNANVWETRGQLTWRRPDTYASLALGRLEDRALAQRPGGDRRGWFGNALVRHRLGANLAGELSLTRQAWDSASAYSPGLIEEVRAQRTDVARATLVYTLDKHQSIQLEGRAVRNRENISIFQYNARQLQLSWQWQGP</sequence>
<name>A0ABT2DHL8_9BURK</name>